<evidence type="ECO:0000313" key="2">
    <source>
        <dbReference type="EMBL" id="GJT25505.1"/>
    </source>
</evidence>
<dbReference type="Proteomes" id="UP001151760">
    <property type="component" value="Unassembled WGS sequence"/>
</dbReference>
<gene>
    <name evidence="2" type="ORF">Tco_0895442</name>
</gene>
<keyword evidence="3" id="KW-1185">Reference proteome</keyword>
<feature type="compositionally biased region" description="Basic and acidic residues" evidence="1">
    <location>
        <begin position="105"/>
        <end position="115"/>
    </location>
</feature>
<reference evidence="2" key="1">
    <citation type="journal article" date="2022" name="Int. J. Mol. Sci.">
        <title>Draft Genome of Tanacetum Coccineum: Genomic Comparison of Closely Related Tanacetum-Family Plants.</title>
        <authorList>
            <person name="Yamashiro T."/>
            <person name="Shiraishi A."/>
            <person name="Nakayama K."/>
            <person name="Satake H."/>
        </authorList>
    </citation>
    <scope>NUCLEOTIDE SEQUENCE</scope>
</reference>
<feature type="region of interest" description="Disordered" evidence="1">
    <location>
        <begin position="100"/>
        <end position="138"/>
    </location>
</feature>
<evidence type="ECO:0000256" key="1">
    <source>
        <dbReference type="SAM" id="MobiDB-lite"/>
    </source>
</evidence>
<sequence length="265" mass="29738">MLWNAAPESSYVRDFAYDGIGCFGYMVGEIYSGKHVTTLRFCSRRVTYFDTTLALDIHEMYGHLRTPGVYQSLRLLEELGKAHPQAWSLPWTVTGRSDVLQEADSDGHDRPESKSPLEIQKASDGPTDVKMPPKKRTTIRTTTTPMTDAAIKALIAKGVVDALAEYEAHRSSGNGNDSHESGSGRRTERVSCECTYSDFLKCQPLNFKGTEGVVGLTQWFEKMESWNSHVKTVGHDAAYGMPWKTLKKMMIDKYCPRGEIKKLEI</sequence>
<name>A0ABQ5CEZ3_9ASTR</name>
<organism evidence="2 3">
    <name type="scientific">Tanacetum coccineum</name>
    <dbReference type="NCBI Taxonomy" id="301880"/>
    <lineage>
        <taxon>Eukaryota</taxon>
        <taxon>Viridiplantae</taxon>
        <taxon>Streptophyta</taxon>
        <taxon>Embryophyta</taxon>
        <taxon>Tracheophyta</taxon>
        <taxon>Spermatophyta</taxon>
        <taxon>Magnoliopsida</taxon>
        <taxon>eudicotyledons</taxon>
        <taxon>Gunneridae</taxon>
        <taxon>Pentapetalae</taxon>
        <taxon>asterids</taxon>
        <taxon>campanulids</taxon>
        <taxon>Asterales</taxon>
        <taxon>Asteraceae</taxon>
        <taxon>Asteroideae</taxon>
        <taxon>Anthemideae</taxon>
        <taxon>Anthemidinae</taxon>
        <taxon>Tanacetum</taxon>
    </lineage>
</organism>
<dbReference type="EMBL" id="BQNB010014219">
    <property type="protein sequence ID" value="GJT25505.1"/>
    <property type="molecule type" value="Genomic_DNA"/>
</dbReference>
<protein>
    <recommendedName>
        <fullName evidence="4">Reverse transcriptase domain-containing protein</fullName>
    </recommendedName>
</protein>
<evidence type="ECO:0000313" key="3">
    <source>
        <dbReference type="Proteomes" id="UP001151760"/>
    </source>
</evidence>
<comment type="caution">
    <text evidence="2">The sequence shown here is derived from an EMBL/GenBank/DDBJ whole genome shotgun (WGS) entry which is preliminary data.</text>
</comment>
<proteinExistence type="predicted"/>
<evidence type="ECO:0008006" key="4">
    <source>
        <dbReference type="Google" id="ProtNLM"/>
    </source>
</evidence>
<accession>A0ABQ5CEZ3</accession>
<reference evidence="2" key="2">
    <citation type="submission" date="2022-01" db="EMBL/GenBank/DDBJ databases">
        <authorList>
            <person name="Yamashiro T."/>
            <person name="Shiraishi A."/>
            <person name="Satake H."/>
            <person name="Nakayama K."/>
        </authorList>
    </citation>
    <scope>NUCLEOTIDE SEQUENCE</scope>
</reference>